<keyword evidence="2" id="KW-1133">Transmembrane helix</keyword>
<accession>A0ABV8TWI4</accession>
<dbReference type="EMBL" id="JBHSDK010000010">
    <property type="protein sequence ID" value="MFC4334808.1"/>
    <property type="molecule type" value="Genomic_DNA"/>
</dbReference>
<dbReference type="Proteomes" id="UP001595823">
    <property type="component" value="Unassembled WGS sequence"/>
</dbReference>
<evidence type="ECO:0000313" key="3">
    <source>
        <dbReference type="EMBL" id="MFC4334808.1"/>
    </source>
</evidence>
<reference evidence="4" key="1">
    <citation type="journal article" date="2019" name="Int. J. Syst. Evol. Microbiol.">
        <title>The Global Catalogue of Microorganisms (GCM) 10K type strain sequencing project: providing services to taxonomists for standard genome sequencing and annotation.</title>
        <authorList>
            <consortium name="The Broad Institute Genomics Platform"/>
            <consortium name="The Broad Institute Genome Sequencing Center for Infectious Disease"/>
            <person name="Wu L."/>
            <person name="Ma J."/>
        </authorList>
    </citation>
    <scope>NUCLEOTIDE SEQUENCE [LARGE SCALE GENOMIC DNA]</scope>
    <source>
        <strain evidence="4">IBRC-M 10908</strain>
    </source>
</reference>
<organism evidence="3 4">
    <name type="scientific">Salininema proteolyticum</name>
    <dbReference type="NCBI Taxonomy" id="1607685"/>
    <lineage>
        <taxon>Bacteria</taxon>
        <taxon>Bacillati</taxon>
        <taxon>Actinomycetota</taxon>
        <taxon>Actinomycetes</taxon>
        <taxon>Glycomycetales</taxon>
        <taxon>Glycomycetaceae</taxon>
        <taxon>Salininema</taxon>
    </lineage>
</organism>
<evidence type="ECO:0000256" key="1">
    <source>
        <dbReference type="SAM" id="MobiDB-lite"/>
    </source>
</evidence>
<dbReference type="RefSeq" id="WP_380618869.1">
    <property type="nucleotide sequence ID" value="NZ_JBHSDK010000010.1"/>
</dbReference>
<feature type="compositionally biased region" description="Basic and acidic residues" evidence="1">
    <location>
        <begin position="210"/>
        <end position="234"/>
    </location>
</feature>
<feature type="compositionally biased region" description="Low complexity" evidence="1">
    <location>
        <begin position="100"/>
        <end position="112"/>
    </location>
</feature>
<protein>
    <submittedName>
        <fullName evidence="3">Uncharacterized protein</fullName>
    </submittedName>
</protein>
<keyword evidence="2" id="KW-0812">Transmembrane</keyword>
<feature type="region of interest" description="Disordered" evidence="1">
    <location>
        <begin position="1"/>
        <end position="234"/>
    </location>
</feature>
<name>A0ABV8TWI4_9ACTN</name>
<gene>
    <name evidence="3" type="ORF">ACFPET_06320</name>
</gene>
<keyword evidence="2" id="KW-0472">Membrane</keyword>
<feature type="compositionally biased region" description="Basic and acidic residues" evidence="1">
    <location>
        <begin position="249"/>
        <end position="266"/>
    </location>
</feature>
<proteinExistence type="predicted"/>
<feature type="region of interest" description="Disordered" evidence="1">
    <location>
        <begin position="249"/>
        <end position="270"/>
    </location>
</feature>
<feature type="compositionally biased region" description="Gly residues" evidence="1">
    <location>
        <begin position="29"/>
        <end position="38"/>
    </location>
</feature>
<feature type="transmembrane region" description="Helical" evidence="2">
    <location>
        <begin position="276"/>
        <end position="297"/>
    </location>
</feature>
<feature type="compositionally biased region" description="Pro residues" evidence="1">
    <location>
        <begin position="1"/>
        <end position="12"/>
    </location>
</feature>
<feature type="compositionally biased region" description="Low complexity" evidence="1">
    <location>
        <begin position="143"/>
        <end position="163"/>
    </location>
</feature>
<sequence>MSTPSFPSPDRPPYGGRPEDERQNRRPGQGEGAGGSWAFGGADANARGGAENERGAGQNWQGGQPGGRPEPSPQRPQAGGRPYPSGQFGGPQAGSPQGQNPRGGAPQAGRPQAGPPAGGQPNGPHSGNQPAVGRPQAGGRPSAGRPQAGGQPGGPQRPQAGGAPVSGAPVSGQPVSGAAQPVSGAAHPVSGRPASGGPQDPRAGQPGPRPGHDREAFEERAFDDSNDDWSTREHTQVISKLGYLPKDDREDISARRRREPQGDGKAWRRKKKGNPLVKIGVLVLVLALAGGAGWWFFLREDGESEQQASQIEGYQPVAESCALVDTSVFGDAIDTSEPQIVEEGLKDETERGADQMCVLGLGDPESGAATVTAEATVYSGSGSASVHFEDQGEDLSTAGAWSEIEMPAEQADTHSAFAADDNYKLFVMEDNVILSVTVYVSGVDSDEDQLGDWAGRIAEKYFADWER</sequence>
<evidence type="ECO:0000313" key="4">
    <source>
        <dbReference type="Proteomes" id="UP001595823"/>
    </source>
</evidence>
<comment type="caution">
    <text evidence="3">The sequence shown here is derived from an EMBL/GenBank/DDBJ whole genome shotgun (WGS) entry which is preliminary data.</text>
</comment>
<keyword evidence="4" id="KW-1185">Reference proteome</keyword>
<feature type="compositionally biased region" description="Low complexity" evidence="1">
    <location>
        <begin position="39"/>
        <end position="49"/>
    </location>
</feature>
<evidence type="ECO:0000256" key="2">
    <source>
        <dbReference type="SAM" id="Phobius"/>
    </source>
</evidence>